<name>A0A4Y2BLC3_ARAVE</name>
<feature type="signal peptide" evidence="1">
    <location>
        <begin position="1"/>
        <end position="20"/>
    </location>
</feature>
<evidence type="ECO:0000256" key="1">
    <source>
        <dbReference type="SAM" id="SignalP"/>
    </source>
</evidence>
<comment type="caution">
    <text evidence="2">The sequence shown here is derived from an EMBL/GenBank/DDBJ whole genome shotgun (WGS) entry which is preliminary data.</text>
</comment>
<feature type="chain" id="PRO_5021468071" description="Receptor ligand binding region domain-containing protein" evidence="1">
    <location>
        <begin position="21"/>
        <end position="119"/>
    </location>
</feature>
<dbReference type="Proteomes" id="UP000499080">
    <property type="component" value="Unassembled WGS sequence"/>
</dbReference>
<reference evidence="2 3" key="1">
    <citation type="journal article" date="2019" name="Sci. Rep.">
        <title>Orb-weaving spider Araneus ventricosus genome elucidates the spidroin gene catalogue.</title>
        <authorList>
            <person name="Kono N."/>
            <person name="Nakamura H."/>
            <person name="Ohtoshi R."/>
            <person name="Moran D.A.P."/>
            <person name="Shinohara A."/>
            <person name="Yoshida Y."/>
            <person name="Fujiwara M."/>
            <person name="Mori M."/>
            <person name="Tomita M."/>
            <person name="Arakawa K."/>
        </authorList>
    </citation>
    <scope>NUCLEOTIDE SEQUENCE [LARGE SCALE GENOMIC DNA]</scope>
</reference>
<evidence type="ECO:0000313" key="2">
    <source>
        <dbReference type="EMBL" id="GBL92743.1"/>
    </source>
</evidence>
<evidence type="ECO:0000313" key="3">
    <source>
        <dbReference type="Proteomes" id="UP000499080"/>
    </source>
</evidence>
<proteinExistence type="predicted"/>
<evidence type="ECO:0008006" key="4">
    <source>
        <dbReference type="Google" id="ProtNLM"/>
    </source>
</evidence>
<organism evidence="2 3">
    <name type="scientific">Araneus ventricosus</name>
    <name type="common">Orbweaver spider</name>
    <name type="synonym">Epeira ventricosa</name>
    <dbReference type="NCBI Taxonomy" id="182803"/>
    <lineage>
        <taxon>Eukaryota</taxon>
        <taxon>Metazoa</taxon>
        <taxon>Ecdysozoa</taxon>
        <taxon>Arthropoda</taxon>
        <taxon>Chelicerata</taxon>
        <taxon>Arachnida</taxon>
        <taxon>Araneae</taxon>
        <taxon>Araneomorphae</taxon>
        <taxon>Entelegynae</taxon>
        <taxon>Araneoidea</taxon>
        <taxon>Araneidae</taxon>
        <taxon>Araneus</taxon>
    </lineage>
</organism>
<accession>A0A4Y2BLC3</accession>
<keyword evidence="1" id="KW-0732">Signal</keyword>
<sequence>MWSSVLSLIFLLAPLTVTTGVPSNTFDSLAPTQRDEWNLKRRFHIYDNCSIPSSSLTHLVDVLRKVDKNKTDCAATPYLGVIGPMNPRIQVGMERFLKISKITYFPPEQTSLRDEIKVC</sequence>
<protein>
    <recommendedName>
        <fullName evidence="4">Receptor ligand binding region domain-containing protein</fullName>
    </recommendedName>
</protein>
<dbReference type="AlphaFoldDB" id="A0A4Y2BLC3"/>
<gene>
    <name evidence="2" type="ORF">AVEN_119128_1</name>
</gene>
<dbReference type="EMBL" id="BGPR01000088">
    <property type="protein sequence ID" value="GBL92743.1"/>
    <property type="molecule type" value="Genomic_DNA"/>
</dbReference>
<dbReference type="Gene3D" id="3.40.50.2300">
    <property type="match status" value="1"/>
</dbReference>
<keyword evidence="3" id="KW-1185">Reference proteome</keyword>